<organism evidence="2 3">
    <name type="scientific">Arsenophonus nasoniae</name>
    <name type="common">son-killer infecting Nasonia vitripennis</name>
    <dbReference type="NCBI Taxonomy" id="638"/>
    <lineage>
        <taxon>Bacteria</taxon>
        <taxon>Pseudomonadati</taxon>
        <taxon>Pseudomonadota</taxon>
        <taxon>Gammaproteobacteria</taxon>
        <taxon>Enterobacterales</taxon>
        <taxon>Morganellaceae</taxon>
        <taxon>Arsenophonus</taxon>
    </lineage>
</organism>
<dbReference type="Proteomes" id="UP000295134">
    <property type="component" value="Chromosome"/>
</dbReference>
<evidence type="ECO:0000313" key="2">
    <source>
        <dbReference type="EMBL" id="QBY42544.1"/>
    </source>
</evidence>
<dbReference type="AlphaFoldDB" id="A0A4P7KY85"/>
<evidence type="ECO:0000313" key="3">
    <source>
        <dbReference type="Proteomes" id="UP000295134"/>
    </source>
</evidence>
<name>A0A4P7KY85_9GAMM</name>
<dbReference type="Pfam" id="PF09306">
    <property type="entry name" value="Phage-scaffold"/>
    <property type="match status" value="1"/>
</dbReference>
<dbReference type="InterPro" id="IPR015385">
    <property type="entry name" value="Phage_P22_Gp8_scaffold"/>
</dbReference>
<proteinExistence type="predicted"/>
<sequence length="77" mass="8785">MSDTTEIQQQVEDTSLSDNQTTSLTDETVIDKTSDNHEQHDGFDIVLNNDEKKNRKVSQMKMQSMLLVVLQEKGNTK</sequence>
<feature type="region of interest" description="Disordered" evidence="1">
    <location>
        <begin position="1"/>
        <end position="23"/>
    </location>
</feature>
<gene>
    <name evidence="2" type="ORF">ArsFIN_10960</name>
</gene>
<accession>A0A4P7KY85</accession>
<dbReference type="EMBL" id="CP038613">
    <property type="protein sequence ID" value="QBY42544.1"/>
    <property type="molecule type" value="Genomic_DNA"/>
</dbReference>
<evidence type="ECO:0000256" key="1">
    <source>
        <dbReference type="SAM" id="MobiDB-lite"/>
    </source>
</evidence>
<reference evidence="2 3" key="1">
    <citation type="submission" date="2019-03" db="EMBL/GenBank/DDBJ databases">
        <title>Long-read sequencing reveals hyperdense prophage content in a complex bacterial symbiont genome.</title>
        <authorList>
            <person name="Frost C.L."/>
            <person name="Siozios S."/>
            <person name="Nadal-Jimenez P."/>
            <person name="Brockhurst M.A."/>
            <person name="King K.C."/>
            <person name="Darby A.C."/>
            <person name="Hurst G.D.D."/>
        </authorList>
    </citation>
    <scope>NUCLEOTIDE SEQUENCE [LARGE SCALE GENOMIC DNA]</scope>
    <source>
        <strain evidence="2 3">FIN</strain>
    </source>
</reference>
<dbReference type="KEGG" id="ans:ArsFIN_10960"/>
<protein>
    <submittedName>
        <fullName evidence="2">Bacteriophage, scaffolding protein</fullName>
    </submittedName>
</protein>